<dbReference type="NCBIfam" id="TIGR01326">
    <property type="entry name" value="OAH_OAS_sulfhy"/>
    <property type="match status" value="1"/>
</dbReference>
<dbReference type="SUPFAM" id="SSF53383">
    <property type="entry name" value="PLP-dependent transferases"/>
    <property type="match status" value="1"/>
</dbReference>
<evidence type="ECO:0000256" key="1">
    <source>
        <dbReference type="ARBA" id="ARBA00001933"/>
    </source>
</evidence>
<dbReference type="PROSITE" id="PS00868">
    <property type="entry name" value="CYS_MET_METAB_PP"/>
    <property type="match status" value="1"/>
</dbReference>
<evidence type="ECO:0000256" key="2">
    <source>
        <dbReference type="ARBA" id="ARBA00009077"/>
    </source>
</evidence>
<dbReference type="Pfam" id="PF13380">
    <property type="entry name" value="CoA_binding_2"/>
    <property type="match status" value="1"/>
</dbReference>
<dbReference type="Gene3D" id="3.40.50.720">
    <property type="entry name" value="NAD(P)-binding Rossmann-like Domain"/>
    <property type="match status" value="1"/>
</dbReference>
<dbReference type="CDD" id="cd00614">
    <property type="entry name" value="CGS_like"/>
    <property type="match status" value="1"/>
</dbReference>
<evidence type="ECO:0000256" key="3">
    <source>
        <dbReference type="ARBA" id="ARBA00022679"/>
    </source>
</evidence>
<organism evidence="6 7">
    <name type="scientific">Siminovitchia terrae</name>
    <name type="common">Bacillus terrae</name>
    <dbReference type="NCBI Taxonomy" id="1914933"/>
    <lineage>
        <taxon>Bacteria</taxon>
        <taxon>Bacillati</taxon>
        <taxon>Bacillota</taxon>
        <taxon>Bacilli</taxon>
        <taxon>Bacillales</taxon>
        <taxon>Bacillaceae</taxon>
        <taxon>Siminovitchia</taxon>
    </lineage>
</organism>
<evidence type="ECO:0000259" key="5">
    <source>
        <dbReference type="SMART" id="SM00881"/>
    </source>
</evidence>
<gene>
    <name evidence="6" type="ORF">J6TS1_30200</name>
</gene>
<dbReference type="Pfam" id="PF01053">
    <property type="entry name" value="Cys_Met_Meta_PP"/>
    <property type="match status" value="1"/>
</dbReference>
<dbReference type="InterPro" id="IPR054542">
    <property type="entry name" value="Cys_met_metab_PP"/>
</dbReference>
<comment type="cofactor">
    <cofactor evidence="1">
        <name>pyridoxal 5'-phosphate</name>
        <dbReference type="ChEBI" id="CHEBI:597326"/>
    </cofactor>
</comment>
<dbReference type="Gene3D" id="3.90.1150.10">
    <property type="entry name" value="Aspartate Aminotransferase, domain 1"/>
    <property type="match status" value="1"/>
</dbReference>
<dbReference type="InterPro" id="IPR015422">
    <property type="entry name" value="PyrdxlP-dep_Trfase_small"/>
</dbReference>
<evidence type="ECO:0000313" key="6">
    <source>
        <dbReference type="EMBL" id="GIN97150.1"/>
    </source>
</evidence>
<protein>
    <recommendedName>
        <fullName evidence="5">CoA-binding domain-containing protein</fullName>
    </recommendedName>
</protein>
<sequence>MTTEIKNTTYDLETLALHGGQAPDPTTGSRAVPIYQTTSFVFHDTEHAERLFALDEPGNIYSRIGNPTVDVFEKRMALLEDGVAAVATSSGMSAITLSILSLASAGDEIVAGTNLYGGTYNLFAVTLPRYGINVKFVDPTDPENFKTAITNKTKAVYGEIIGNPGLQVLDVEAVSEIAHESGVPLIIDNTFATPHVCKPLQLGADIVVHSATKWIGGHGTSIGGVIVDGGRFNWNTEKFPEFTEPDASYNGIRYAIDFGTLAFITKVRVQLLRDFGAALSPQNAFQLIQGLETLHIRVERHNENAARLAENLENHPAVEWVSYPGLESHPSHGLAKEIFNNGFGSIIVFGIKGGKEAGKDLINNVSLWSHVANVGDAKSLIIHPASTTHQQLTKEQLEETGVTESLVRLSVGIESLRDIQNDLDQALIKATGIGEGEGKSVLINDEGVIRWALNSATERVLENGQEITRQKTLAIVGLSGKEARPSYRLARKMQRLGYKVIPVNPRETEILGEKAYPDLKSVPYPIDVVQVFRTPEAAIGVAKETAEVNPKPKIFWLQEGVISPEAAEIASKAGIPVVYNRCTYKEAQRLRGTISTYACEL</sequence>
<reference evidence="6 7" key="1">
    <citation type="submission" date="2021-03" db="EMBL/GenBank/DDBJ databases">
        <title>Antimicrobial resistance genes in bacteria isolated from Japanese honey, and their potential for conferring macrolide and lincosamide resistance in the American foulbrood pathogen Paenibacillus larvae.</title>
        <authorList>
            <person name="Okamoto M."/>
            <person name="Kumagai M."/>
            <person name="Kanamori H."/>
            <person name="Takamatsu D."/>
        </authorList>
    </citation>
    <scope>NUCLEOTIDE SEQUENCE [LARGE SCALE GENOMIC DNA]</scope>
    <source>
        <strain evidence="6 7">J6TS1</strain>
    </source>
</reference>
<dbReference type="InterPro" id="IPR000277">
    <property type="entry name" value="Cys/Met-Metab_PyrdxlP-dep_enz"/>
</dbReference>
<evidence type="ECO:0000256" key="4">
    <source>
        <dbReference type="ARBA" id="ARBA00022898"/>
    </source>
</evidence>
<proteinExistence type="inferred from homology"/>
<dbReference type="Proteomes" id="UP000680670">
    <property type="component" value="Unassembled WGS sequence"/>
</dbReference>
<dbReference type="InterPro" id="IPR006235">
    <property type="entry name" value="OAc-hSer/O-AcSer_sulfhydrylase"/>
</dbReference>
<keyword evidence="7" id="KW-1185">Reference proteome</keyword>
<dbReference type="PANTHER" id="PTHR43797:SF2">
    <property type="entry name" value="HOMOCYSTEINE_CYSTEINE SYNTHASE"/>
    <property type="match status" value="1"/>
</dbReference>
<comment type="similarity">
    <text evidence="2">Belongs to the trans-sulfuration enzymes family.</text>
</comment>
<feature type="domain" description="CoA-binding" evidence="5">
    <location>
        <begin position="467"/>
        <end position="561"/>
    </location>
</feature>
<dbReference type="InterPro" id="IPR003781">
    <property type="entry name" value="CoA-bd"/>
</dbReference>
<dbReference type="InterPro" id="IPR015421">
    <property type="entry name" value="PyrdxlP-dep_Trfase_major"/>
</dbReference>
<accession>A0ABQ4KYM9</accession>
<dbReference type="PANTHER" id="PTHR43797">
    <property type="entry name" value="HOMOCYSTEINE/CYSTEINE SYNTHASE"/>
    <property type="match status" value="1"/>
</dbReference>
<dbReference type="SMART" id="SM00881">
    <property type="entry name" value="CoA_binding"/>
    <property type="match status" value="1"/>
</dbReference>
<dbReference type="EMBL" id="BORJ01000008">
    <property type="protein sequence ID" value="GIN97150.1"/>
    <property type="molecule type" value="Genomic_DNA"/>
</dbReference>
<dbReference type="InterPro" id="IPR015424">
    <property type="entry name" value="PyrdxlP-dep_Trfase"/>
</dbReference>
<dbReference type="RefSeq" id="WP_213020823.1">
    <property type="nucleotide sequence ID" value="NZ_BORJ01000008.1"/>
</dbReference>
<dbReference type="SUPFAM" id="SSF51735">
    <property type="entry name" value="NAD(P)-binding Rossmann-fold domains"/>
    <property type="match status" value="1"/>
</dbReference>
<dbReference type="InterPro" id="IPR036291">
    <property type="entry name" value="NAD(P)-bd_dom_sf"/>
</dbReference>
<keyword evidence="3" id="KW-0808">Transferase</keyword>
<evidence type="ECO:0000313" key="7">
    <source>
        <dbReference type="Proteomes" id="UP000680670"/>
    </source>
</evidence>
<comment type="caution">
    <text evidence="6">The sequence shown here is derived from an EMBL/GenBank/DDBJ whole genome shotgun (WGS) entry which is preliminary data.</text>
</comment>
<dbReference type="Gene3D" id="3.40.640.10">
    <property type="entry name" value="Type I PLP-dependent aspartate aminotransferase-like (Major domain)"/>
    <property type="match status" value="1"/>
</dbReference>
<keyword evidence="4" id="KW-0663">Pyridoxal phosphate</keyword>
<name>A0ABQ4KYM9_SIMTE</name>